<dbReference type="Proteomes" id="UP000811899">
    <property type="component" value="Unassembled WGS sequence"/>
</dbReference>
<reference evidence="2 3" key="1">
    <citation type="submission" date="2021-05" db="EMBL/GenBank/DDBJ databases">
        <title>The draft genome of Geobacter pelophilus DSM 12255.</title>
        <authorList>
            <person name="Xu Z."/>
            <person name="Masuda Y."/>
            <person name="Itoh H."/>
            <person name="Senoo K."/>
        </authorList>
    </citation>
    <scope>NUCLEOTIDE SEQUENCE [LARGE SCALE GENOMIC DNA]</scope>
    <source>
        <strain evidence="2 3">DSM 12255</strain>
    </source>
</reference>
<gene>
    <name evidence="2" type="ORF">KI809_01985</name>
</gene>
<feature type="domain" description="Membrane iron-sulfur containing protein FtrD-like" evidence="1">
    <location>
        <begin position="55"/>
        <end position="157"/>
    </location>
</feature>
<dbReference type="Pfam" id="PF10080">
    <property type="entry name" value="FtrD-like"/>
    <property type="match status" value="1"/>
</dbReference>
<protein>
    <submittedName>
        <fullName evidence="2">DUF2318 domain-containing protein</fullName>
    </submittedName>
</protein>
<evidence type="ECO:0000259" key="1">
    <source>
        <dbReference type="Pfam" id="PF10080"/>
    </source>
</evidence>
<organism evidence="2 3">
    <name type="scientific">Geoanaerobacter pelophilus</name>
    <dbReference type="NCBI Taxonomy" id="60036"/>
    <lineage>
        <taxon>Bacteria</taxon>
        <taxon>Pseudomonadati</taxon>
        <taxon>Thermodesulfobacteriota</taxon>
        <taxon>Desulfuromonadia</taxon>
        <taxon>Geobacterales</taxon>
        <taxon>Geobacteraceae</taxon>
        <taxon>Geoanaerobacter</taxon>
    </lineage>
</organism>
<dbReference type="RefSeq" id="WP_214169833.1">
    <property type="nucleotide sequence ID" value="NZ_JAHCVJ010000001.1"/>
</dbReference>
<dbReference type="EMBL" id="JAHCVJ010000001">
    <property type="protein sequence ID" value="MBT0663057.1"/>
    <property type="molecule type" value="Genomic_DNA"/>
</dbReference>
<proteinExistence type="predicted"/>
<dbReference type="InterPro" id="IPR018758">
    <property type="entry name" value="FtrD-like"/>
</dbReference>
<name>A0AAW4L0L0_9BACT</name>
<sequence>MGAIKSKQIGWAVAIVGAVLIGAASVFALNIPGLGKSQKVKVVNGAVTIPVAKLADGSAQFYKFEDGGKEITFFAVKAADGSFKAAFDACDACFKSRKGYEQQGDKMNCKNCNQKFAINRLGPNATGGCNPGYLPSQVSGNSVTIKADDLRAGVRYF</sequence>
<accession>A0AAW4L0L0</accession>
<comment type="caution">
    <text evidence="2">The sequence shown here is derived from an EMBL/GenBank/DDBJ whole genome shotgun (WGS) entry which is preliminary data.</text>
</comment>
<keyword evidence="3" id="KW-1185">Reference proteome</keyword>
<evidence type="ECO:0000313" key="2">
    <source>
        <dbReference type="EMBL" id="MBT0663057.1"/>
    </source>
</evidence>
<evidence type="ECO:0000313" key="3">
    <source>
        <dbReference type="Proteomes" id="UP000811899"/>
    </source>
</evidence>
<dbReference type="AlphaFoldDB" id="A0AAW4L0L0"/>